<comment type="caution">
    <text evidence="2">The sequence shown here is derived from an EMBL/GenBank/DDBJ whole genome shotgun (WGS) entry which is preliminary data.</text>
</comment>
<evidence type="ECO:0000313" key="3">
    <source>
        <dbReference type="Proteomes" id="UP000177587"/>
    </source>
</evidence>
<accession>A0A1G2CQE0</accession>
<dbReference type="Pfam" id="PF00534">
    <property type="entry name" value="Glycos_transf_1"/>
    <property type="match status" value="1"/>
</dbReference>
<dbReference type="EMBL" id="MHLG01000020">
    <property type="protein sequence ID" value="OGZ03467.1"/>
    <property type="molecule type" value="Genomic_DNA"/>
</dbReference>
<name>A0A1G2CQE0_9BACT</name>
<organism evidence="2 3">
    <name type="scientific">Candidatus Liptonbacteria bacterium RIFOXYD1_FULL_36_11</name>
    <dbReference type="NCBI Taxonomy" id="1798656"/>
    <lineage>
        <taxon>Bacteria</taxon>
        <taxon>Candidatus Liptoniibacteriota</taxon>
    </lineage>
</organism>
<feature type="domain" description="Glycosyl transferase family 1" evidence="1">
    <location>
        <begin position="204"/>
        <end position="341"/>
    </location>
</feature>
<dbReference type="AlphaFoldDB" id="A0A1G2CQE0"/>
<evidence type="ECO:0000313" key="2">
    <source>
        <dbReference type="EMBL" id="OGZ03467.1"/>
    </source>
</evidence>
<dbReference type="CDD" id="cd03801">
    <property type="entry name" value="GT4_PimA-like"/>
    <property type="match status" value="1"/>
</dbReference>
<protein>
    <recommendedName>
        <fullName evidence="1">Glycosyl transferase family 1 domain-containing protein</fullName>
    </recommendedName>
</protein>
<dbReference type="STRING" id="1798656.A2604_00645"/>
<dbReference type="GO" id="GO:0016757">
    <property type="term" value="F:glycosyltransferase activity"/>
    <property type="evidence" value="ECO:0007669"/>
    <property type="project" value="InterPro"/>
</dbReference>
<dbReference type="InterPro" id="IPR001296">
    <property type="entry name" value="Glyco_trans_1"/>
</dbReference>
<gene>
    <name evidence="2" type="ORF">A2604_00645</name>
</gene>
<dbReference type="Gene3D" id="3.40.50.2000">
    <property type="entry name" value="Glycogen Phosphorylase B"/>
    <property type="match status" value="2"/>
</dbReference>
<proteinExistence type="predicted"/>
<dbReference type="SUPFAM" id="SSF53756">
    <property type="entry name" value="UDP-Glycosyltransferase/glycogen phosphorylase"/>
    <property type="match status" value="1"/>
</dbReference>
<reference evidence="2 3" key="1">
    <citation type="journal article" date="2016" name="Nat. Commun.">
        <title>Thousands of microbial genomes shed light on interconnected biogeochemical processes in an aquifer system.</title>
        <authorList>
            <person name="Anantharaman K."/>
            <person name="Brown C.T."/>
            <person name="Hug L.A."/>
            <person name="Sharon I."/>
            <person name="Castelle C.J."/>
            <person name="Probst A.J."/>
            <person name="Thomas B.C."/>
            <person name="Singh A."/>
            <person name="Wilkins M.J."/>
            <person name="Karaoz U."/>
            <person name="Brodie E.L."/>
            <person name="Williams K.H."/>
            <person name="Hubbard S.S."/>
            <person name="Banfield J.F."/>
        </authorList>
    </citation>
    <scope>NUCLEOTIDE SEQUENCE [LARGE SCALE GENOMIC DNA]</scope>
</reference>
<dbReference type="PANTHER" id="PTHR12526">
    <property type="entry name" value="GLYCOSYLTRANSFERASE"/>
    <property type="match status" value="1"/>
</dbReference>
<dbReference type="Proteomes" id="UP000177587">
    <property type="component" value="Unassembled WGS sequence"/>
</dbReference>
<evidence type="ECO:0000259" key="1">
    <source>
        <dbReference type="Pfam" id="PF00534"/>
    </source>
</evidence>
<sequence>MNSGESYLKNRMFTLKKIINKFQFYFQSFLNFFRLGKIFLISDKNNWVIKTIVKEINKNTSIKTSISSSPLFLKNKIIHFGSIHDFIFHKEKVHPSNKIIASWYHINGRNIEKGLAKEIREKNIPIHTSCSITKKGLINLGIKEKQIKVIPLGIDLKIFKPLKNPLEKTEIKKRLGLPLDKIIIGSFQKDGNGWKEGNEPKLIKGPDIFCDTIEILAKKYPLHILLTGPARGYVKNRLSEAGIPFTHKYLKKYNNIVNFYHALDLYIISSRVEGGPMALLESWATSIPLISTPVGMVKDLARPEENILLSSSFSPEEFASLASYLINNSELSSKISKNALKDIQNYSWQKMAESYFQKLYLPFQ</sequence>